<evidence type="ECO:0000313" key="2">
    <source>
        <dbReference type="EMBL" id="PGH22922.1"/>
    </source>
</evidence>
<feature type="compositionally biased region" description="Polar residues" evidence="1">
    <location>
        <begin position="178"/>
        <end position="204"/>
    </location>
</feature>
<dbReference type="OrthoDB" id="3946700at2759"/>
<feature type="region of interest" description="Disordered" evidence="1">
    <location>
        <begin position="327"/>
        <end position="387"/>
    </location>
</feature>
<feature type="compositionally biased region" description="Polar residues" evidence="1">
    <location>
        <begin position="365"/>
        <end position="380"/>
    </location>
</feature>
<keyword evidence="3" id="KW-1185">Reference proteome</keyword>
<gene>
    <name evidence="2" type="ORF">AJ80_02971</name>
</gene>
<dbReference type="EMBL" id="PDNA01000031">
    <property type="protein sequence ID" value="PGH22922.1"/>
    <property type="molecule type" value="Genomic_DNA"/>
</dbReference>
<feature type="compositionally biased region" description="Basic and acidic residues" evidence="1">
    <location>
        <begin position="64"/>
        <end position="75"/>
    </location>
</feature>
<dbReference type="Proteomes" id="UP000224634">
    <property type="component" value="Unassembled WGS sequence"/>
</dbReference>
<accession>A0A2B7YPZ1</accession>
<feature type="region of interest" description="Disordered" evidence="1">
    <location>
        <begin position="421"/>
        <end position="441"/>
    </location>
</feature>
<feature type="region of interest" description="Disordered" evidence="1">
    <location>
        <begin position="232"/>
        <end position="251"/>
    </location>
</feature>
<proteinExistence type="predicted"/>
<organism evidence="2 3">
    <name type="scientific">Polytolypa hystricis (strain UAMH7299)</name>
    <dbReference type="NCBI Taxonomy" id="1447883"/>
    <lineage>
        <taxon>Eukaryota</taxon>
        <taxon>Fungi</taxon>
        <taxon>Dikarya</taxon>
        <taxon>Ascomycota</taxon>
        <taxon>Pezizomycotina</taxon>
        <taxon>Eurotiomycetes</taxon>
        <taxon>Eurotiomycetidae</taxon>
        <taxon>Onygenales</taxon>
        <taxon>Onygenales incertae sedis</taxon>
        <taxon>Polytolypa</taxon>
    </lineage>
</organism>
<feature type="compositionally biased region" description="Polar residues" evidence="1">
    <location>
        <begin position="284"/>
        <end position="301"/>
    </location>
</feature>
<feature type="region of interest" description="Disordered" evidence="1">
    <location>
        <begin position="257"/>
        <end position="301"/>
    </location>
</feature>
<feature type="region of interest" description="Disordered" evidence="1">
    <location>
        <begin position="166"/>
        <end position="219"/>
    </location>
</feature>
<dbReference type="AlphaFoldDB" id="A0A2B7YPZ1"/>
<feature type="compositionally biased region" description="Basic residues" evidence="1">
    <location>
        <begin position="29"/>
        <end position="41"/>
    </location>
</feature>
<feature type="compositionally biased region" description="Low complexity" evidence="1">
    <location>
        <begin position="76"/>
        <end position="89"/>
    </location>
</feature>
<feature type="region of interest" description="Disordered" evidence="1">
    <location>
        <begin position="1"/>
        <end position="105"/>
    </location>
</feature>
<reference evidence="2 3" key="1">
    <citation type="submission" date="2017-10" db="EMBL/GenBank/DDBJ databases">
        <title>Comparative genomics in systemic dimorphic fungi from Ajellomycetaceae.</title>
        <authorList>
            <person name="Munoz J.F."/>
            <person name="Mcewen J.G."/>
            <person name="Clay O.K."/>
            <person name="Cuomo C.A."/>
        </authorList>
    </citation>
    <scope>NUCLEOTIDE SEQUENCE [LARGE SCALE GENOMIC DNA]</scope>
    <source>
        <strain evidence="2 3">UAMH7299</strain>
    </source>
</reference>
<comment type="caution">
    <text evidence="2">The sequence shown here is derived from an EMBL/GenBank/DDBJ whole genome shotgun (WGS) entry which is preliminary data.</text>
</comment>
<evidence type="ECO:0000313" key="3">
    <source>
        <dbReference type="Proteomes" id="UP000224634"/>
    </source>
</evidence>
<protein>
    <submittedName>
        <fullName evidence="2">Uncharacterized protein</fullName>
    </submittedName>
</protein>
<sequence length="441" mass="49241">MGIPLHYEPPASRSDSNAKRDPTAPSRSTIRRHRIIRHPTLRNRTGTVDSRHSRRSPTFQISEQFDRDARLEPRLGQHSSRNSSSLGGESRLDWPPVPSSMSSIERRELGQRLVRDALRYASPGRRMRIPRESSLRFEMSNNPGSTMDSHPPLPGRPTSFRFHEHPPFSPRFAPAYPTLNQSSDVINSTSSTARPTERSNPQHTTRARTGAGPEDYGHVSYRVPHHLQLDGLGDRERSLSPSDESDEHDPWETLLTTIRPDDNLPSADSSFTSATATASSALSRNTGRTSFANSSRTSLPTLHSPMFPLEVDSFPDLIAHCDEFMSEDSDTEADSDMEHEPYRRPNIIPREPTSRSTSRPDPETASRSNDTGSSTPSANVSFGLDDGTQGLQQLQDIIDRLARRGDIPDEWWAAIGLSRNLGRGVSDVPPRSNEQQPREHL</sequence>
<feature type="compositionally biased region" description="Low complexity" evidence="1">
    <location>
        <begin position="266"/>
        <end position="283"/>
    </location>
</feature>
<name>A0A2B7YPZ1_POLH7</name>
<evidence type="ECO:0000256" key="1">
    <source>
        <dbReference type="SAM" id="MobiDB-lite"/>
    </source>
</evidence>